<evidence type="ECO:0000313" key="3">
    <source>
        <dbReference type="EMBL" id="RLP78769.1"/>
    </source>
</evidence>
<organism evidence="3 4">
    <name type="scientific">Xanthobacter tagetidis</name>
    <dbReference type="NCBI Taxonomy" id="60216"/>
    <lineage>
        <taxon>Bacteria</taxon>
        <taxon>Pseudomonadati</taxon>
        <taxon>Pseudomonadota</taxon>
        <taxon>Alphaproteobacteria</taxon>
        <taxon>Hyphomicrobiales</taxon>
        <taxon>Xanthobacteraceae</taxon>
        <taxon>Xanthobacter</taxon>
    </lineage>
</organism>
<dbReference type="RefSeq" id="WP_121623363.1">
    <property type="nucleotide sequence ID" value="NZ_JACIIW010000005.1"/>
</dbReference>
<evidence type="ECO:0000256" key="1">
    <source>
        <dbReference type="SAM" id="MobiDB-lite"/>
    </source>
</evidence>
<dbReference type="EMBL" id="RCTF01000007">
    <property type="protein sequence ID" value="RLP78769.1"/>
    <property type="molecule type" value="Genomic_DNA"/>
</dbReference>
<dbReference type="Proteomes" id="UP000269692">
    <property type="component" value="Unassembled WGS sequence"/>
</dbReference>
<feature type="signal peptide" evidence="2">
    <location>
        <begin position="1"/>
        <end position="28"/>
    </location>
</feature>
<feature type="compositionally biased region" description="Low complexity" evidence="1">
    <location>
        <begin position="87"/>
        <end position="122"/>
    </location>
</feature>
<gene>
    <name evidence="3" type="ORF">D9R14_10995</name>
</gene>
<dbReference type="AlphaFoldDB" id="A0A3L7AEF4"/>
<feature type="region of interest" description="Disordered" evidence="1">
    <location>
        <begin position="87"/>
        <end position="142"/>
    </location>
</feature>
<feature type="compositionally biased region" description="Pro residues" evidence="1">
    <location>
        <begin position="123"/>
        <end position="142"/>
    </location>
</feature>
<dbReference type="OrthoDB" id="7997566at2"/>
<evidence type="ECO:0008006" key="5">
    <source>
        <dbReference type="Google" id="ProtNLM"/>
    </source>
</evidence>
<proteinExistence type="predicted"/>
<comment type="caution">
    <text evidence="3">The sequence shown here is derived from an EMBL/GenBank/DDBJ whole genome shotgun (WGS) entry which is preliminary data.</text>
</comment>
<keyword evidence="2" id="KW-0732">Signal</keyword>
<name>A0A3L7AEF4_9HYPH</name>
<reference evidence="3 4" key="1">
    <citation type="submission" date="2018-10" db="EMBL/GenBank/DDBJ databases">
        <title>Xanthobacter tagetidis genome sequencing and assembly.</title>
        <authorList>
            <person name="Maclea K.S."/>
            <person name="Goen A.E."/>
            <person name="Fatima S.A."/>
        </authorList>
    </citation>
    <scope>NUCLEOTIDE SEQUENCE [LARGE SCALE GENOMIC DNA]</scope>
    <source>
        <strain evidence="3 4">ATCC 700314</strain>
    </source>
</reference>
<evidence type="ECO:0000313" key="4">
    <source>
        <dbReference type="Proteomes" id="UP000269692"/>
    </source>
</evidence>
<protein>
    <recommendedName>
        <fullName evidence="5">Cysteine rich repeat-containing protein</fullName>
    </recommendedName>
</protein>
<keyword evidence="4" id="KW-1185">Reference proteome</keyword>
<accession>A0A3L7AEF4</accession>
<sequence>MTIGRLITGSVRGGALAAALFAAGTAAAQTPTSAQQQALKASCQSDFRANCAGVSPGGQAALACLQKNVAQLSANCQSAVNAIGGAPAAATPATSAPAATTPAPATTAPATTAPATKPASKPTTPPPPKPPKPAAVPPPPPAAAPPTVIVLSPREEIVLVRRFCGADVRTFCQGVPLGRGNIATCLAANMPRLSPGCRGALTR</sequence>
<evidence type="ECO:0000256" key="2">
    <source>
        <dbReference type="SAM" id="SignalP"/>
    </source>
</evidence>
<feature type="chain" id="PRO_5018232468" description="Cysteine rich repeat-containing protein" evidence="2">
    <location>
        <begin position="29"/>
        <end position="203"/>
    </location>
</feature>